<gene>
    <name evidence="1" type="ORF">NCWK1_4652</name>
</gene>
<dbReference type="EMBL" id="BDGE01000091">
    <property type="protein sequence ID" value="GBE94871.1"/>
    <property type="molecule type" value="Genomic_DNA"/>
</dbReference>
<comment type="caution">
    <text evidence="1">The sequence shown here is derived from an EMBL/GenBank/DDBJ whole genome shotgun (WGS) entry which is preliminary data.</text>
</comment>
<evidence type="ECO:0000313" key="2">
    <source>
        <dbReference type="Proteomes" id="UP000236527"/>
    </source>
</evidence>
<keyword evidence="2" id="KW-1185">Reference proteome</keyword>
<accession>A0A2H6LNU4</accession>
<keyword evidence="1" id="KW-0547">Nucleotide-binding</keyword>
<evidence type="ECO:0000313" key="1">
    <source>
        <dbReference type="EMBL" id="GBE94871.1"/>
    </source>
</evidence>
<sequence>MLSHDESNTLVLIAQTLYLLRVNKSIAVAGKITPVPSMGAGAAISAGKKMRALTATKATINTKTTSSGAMY</sequence>
<protein>
    <submittedName>
        <fullName evidence="1">ATP-dependent helicase</fullName>
    </submittedName>
</protein>
<name>A0A2H6LNU4_9NOSO</name>
<keyword evidence="1" id="KW-0347">Helicase</keyword>
<dbReference type="Proteomes" id="UP000236527">
    <property type="component" value="Unassembled WGS sequence"/>
</dbReference>
<organism evidence="1 2">
    <name type="scientific">Nostoc cycadae WK-1</name>
    <dbReference type="NCBI Taxonomy" id="1861711"/>
    <lineage>
        <taxon>Bacteria</taxon>
        <taxon>Bacillati</taxon>
        <taxon>Cyanobacteriota</taxon>
        <taxon>Cyanophyceae</taxon>
        <taxon>Nostocales</taxon>
        <taxon>Nostocaceae</taxon>
        <taxon>Nostoc</taxon>
    </lineage>
</organism>
<keyword evidence="1" id="KW-0378">Hydrolase</keyword>
<dbReference type="AlphaFoldDB" id="A0A2H6LNU4"/>
<proteinExistence type="predicted"/>
<keyword evidence="1" id="KW-0067">ATP-binding</keyword>
<dbReference type="GO" id="GO:0004386">
    <property type="term" value="F:helicase activity"/>
    <property type="evidence" value="ECO:0007669"/>
    <property type="project" value="UniProtKB-KW"/>
</dbReference>
<reference evidence="2" key="1">
    <citation type="journal article" date="2018" name="Genome Announc.">
        <title>Draft Genome Sequence of the Nitrogen-Fixing and Hormogonia-Inducing Cyanobacterium Nostoc cycadae Strain WK-1, Isolated from the Coralloid Roots of Cycas revoluta.</title>
        <authorList>
            <person name="Kanesaki Y."/>
            <person name="Hirose M."/>
            <person name="Hirose Y."/>
            <person name="Fujisawa T."/>
            <person name="Nakamura Y."/>
            <person name="Watanabe S."/>
            <person name="Matsunaga S."/>
            <person name="Uchida H."/>
            <person name="Murakami A."/>
        </authorList>
    </citation>
    <scope>NUCLEOTIDE SEQUENCE [LARGE SCALE GENOMIC DNA]</scope>
    <source>
        <strain evidence="2">WK-1</strain>
    </source>
</reference>